<dbReference type="Proteomes" id="UP001177023">
    <property type="component" value="Unassembled WGS sequence"/>
</dbReference>
<sequence>MFADQWDGHKKVVHLMEEPGCTEDFSSFLRFLYCNHVILHPQNTLPILVLADKYNVPSLKKVCQDYAIHRILPHLSLKELYTEWFSYATRAYHPPIIRACISSIGHQFETVIGEEWQLEWESADAEQIEHILRHNSLIVSNEFVVWKAVLRWLNSPSHPERREPITVAKLMNNLLPLIRFPFMSGEELAEVEEGEMPETARSLHLPFVNLAYKYQAQPLARRAQAVEFSGCQFLVRLYSDVRWTARIILSRHDLDSRTRPEISSSFMTRASAIQNDGWKWSLKIIGSNYGGDETKRVILVAEEIDQARSVEYLFTICDESKVLRSVAGRKNFTKSRDSTELSLKHKGVELPFHEVIRDASLFVDANDLHIQLMLKPIE</sequence>
<comment type="caution">
    <text evidence="2">The sequence shown here is derived from an EMBL/GenBank/DDBJ whole genome shotgun (WGS) entry which is preliminary data.</text>
</comment>
<evidence type="ECO:0000313" key="3">
    <source>
        <dbReference type="Proteomes" id="UP001177023"/>
    </source>
</evidence>
<feature type="non-terminal residue" evidence="2">
    <location>
        <position position="378"/>
    </location>
</feature>
<dbReference type="Pfam" id="PF07707">
    <property type="entry name" value="BACK"/>
    <property type="match status" value="1"/>
</dbReference>
<dbReference type="InterPro" id="IPR011333">
    <property type="entry name" value="SKP1/BTB/POZ_sf"/>
</dbReference>
<accession>A0AA36CP73</accession>
<organism evidence="2 3">
    <name type="scientific">Mesorhabditis spiculigera</name>
    <dbReference type="NCBI Taxonomy" id="96644"/>
    <lineage>
        <taxon>Eukaryota</taxon>
        <taxon>Metazoa</taxon>
        <taxon>Ecdysozoa</taxon>
        <taxon>Nematoda</taxon>
        <taxon>Chromadorea</taxon>
        <taxon>Rhabditida</taxon>
        <taxon>Rhabditina</taxon>
        <taxon>Rhabditomorpha</taxon>
        <taxon>Rhabditoidea</taxon>
        <taxon>Rhabditidae</taxon>
        <taxon>Mesorhabditinae</taxon>
        <taxon>Mesorhabditis</taxon>
    </lineage>
</organism>
<dbReference type="PANTHER" id="PTHR24410">
    <property type="entry name" value="HL07962P-RELATED"/>
    <property type="match status" value="1"/>
</dbReference>
<dbReference type="EMBL" id="CATQJA010002573">
    <property type="protein sequence ID" value="CAJ0571583.1"/>
    <property type="molecule type" value="Genomic_DNA"/>
</dbReference>
<dbReference type="SMART" id="SM00875">
    <property type="entry name" value="BACK"/>
    <property type="match status" value="1"/>
</dbReference>
<dbReference type="PANTHER" id="PTHR24410:SF47">
    <property type="entry name" value="BTB DOMAIN-CONTAINING PROTEIN"/>
    <property type="match status" value="1"/>
</dbReference>
<name>A0AA36CP73_9BILA</name>
<dbReference type="InterPro" id="IPR051481">
    <property type="entry name" value="BTB-POZ/Galectin-3-binding"/>
</dbReference>
<dbReference type="InterPro" id="IPR000210">
    <property type="entry name" value="BTB/POZ_dom"/>
</dbReference>
<dbReference type="Pfam" id="PF00651">
    <property type="entry name" value="BTB"/>
    <property type="match status" value="1"/>
</dbReference>
<evidence type="ECO:0000313" key="2">
    <source>
        <dbReference type="EMBL" id="CAJ0571583.1"/>
    </source>
</evidence>
<reference evidence="2" key="1">
    <citation type="submission" date="2023-06" db="EMBL/GenBank/DDBJ databases">
        <authorList>
            <person name="Delattre M."/>
        </authorList>
    </citation>
    <scope>NUCLEOTIDE SEQUENCE</scope>
    <source>
        <strain evidence="2">AF72</strain>
    </source>
</reference>
<keyword evidence="3" id="KW-1185">Reference proteome</keyword>
<dbReference type="AlphaFoldDB" id="A0AA36CP73"/>
<dbReference type="Gene3D" id="3.30.710.10">
    <property type="entry name" value="Potassium Channel Kv1.1, Chain A"/>
    <property type="match status" value="1"/>
</dbReference>
<gene>
    <name evidence="2" type="ORF">MSPICULIGERA_LOCUS9987</name>
</gene>
<evidence type="ECO:0000259" key="1">
    <source>
        <dbReference type="SMART" id="SM00875"/>
    </source>
</evidence>
<proteinExistence type="predicted"/>
<protein>
    <recommendedName>
        <fullName evidence="1">BACK domain-containing protein</fullName>
    </recommendedName>
</protein>
<feature type="domain" description="BACK" evidence="1">
    <location>
        <begin position="81"/>
        <end position="192"/>
    </location>
</feature>
<dbReference type="Gene3D" id="1.25.40.420">
    <property type="match status" value="1"/>
</dbReference>
<dbReference type="InterPro" id="IPR011705">
    <property type="entry name" value="BACK"/>
</dbReference>
<dbReference type="SUPFAM" id="SSF54695">
    <property type="entry name" value="POZ domain"/>
    <property type="match status" value="1"/>
</dbReference>